<comment type="caution">
    <text evidence="1">The sequence shown here is derived from an EMBL/GenBank/DDBJ whole genome shotgun (WGS) entry which is preliminary data.</text>
</comment>
<accession>A0A426QMU3</accession>
<organism evidence="1 2">
    <name type="scientific">Thiohalobacter thiocyanaticus</name>
    <dbReference type="NCBI Taxonomy" id="585455"/>
    <lineage>
        <taxon>Bacteria</taxon>
        <taxon>Pseudomonadati</taxon>
        <taxon>Pseudomonadota</taxon>
        <taxon>Gammaproteobacteria</taxon>
        <taxon>Thiohalobacterales</taxon>
        <taxon>Thiohalobacteraceae</taxon>
        <taxon>Thiohalobacter</taxon>
    </lineage>
</organism>
<proteinExistence type="predicted"/>
<dbReference type="AlphaFoldDB" id="A0A426QMU3"/>
<sequence length="158" mass="17354">MAQDGAGSWQRTAGDREFTLAGTGSSDKDFDNSSMGLSFGYGQYFTDRWLISLQQGLNYADVPGDNVWNGSTRVGADYHFGQGRLKAFLGGRIGGVYGDRVKESAIAGPAFGLKYYAKSDTFIYAQAEYQYFFEEADDIDDNFDDGSFVHSIGIGFNF</sequence>
<name>A0A426QMU3_9GAMM</name>
<dbReference type="Gene3D" id="2.40.160.20">
    <property type="match status" value="1"/>
</dbReference>
<dbReference type="InterPro" id="IPR011250">
    <property type="entry name" value="OMP/PagP_B-barrel"/>
</dbReference>
<dbReference type="EMBL" id="QZMU01000001">
    <property type="protein sequence ID" value="RRQ23069.1"/>
    <property type="molecule type" value="Genomic_DNA"/>
</dbReference>
<dbReference type="OrthoDB" id="7359057at2"/>
<evidence type="ECO:0000313" key="2">
    <source>
        <dbReference type="Proteomes" id="UP000287798"/>
    </source>
</evidence>
<dbReference type="SUPFAM" id="SSF56925">
    <property type="entry name" value="OMPA-like"/>
    <property type="match status" value="1"/>
</dbReference>
<keyword evidence="2" id="KW-1185">Reference proteome</keyword>
<evidence type="ECO:0008006" key="3">
    <source>
        <dbReference type="Google" id="ProtNLM"/>
    </source>
</evidence>
<reference evidence="1 2" key="1">
    <citation type="journal article" date="2010" name="Int. J. Syst. Evol. Microbiol.">
        <title>Thiohalobacter thiocyanaticus gen. nov., sp. nov., a moderately halophilic, sulfur-oxidizing gammaproteobacterium from hypersaline lakes, that utilizes thiocyanate.</title>
        <authorList>
            <person name="Sorokin D.Y."/>
            <person name="Kovaleva O.L."/>
            <person name="Tourova T.P."/>
            <person name="Muyzer G."/>
        </authorList>
    </citation>
    <scope>NUCLEOTIDE SEQUENCE [LARGE SCALE GENOMIC DNA]</scope>
    <source>
        <strain evidence="1 2">Hrh1</strain>
    </source>
</reference>
<protein>
    <recommendedName>
        <fullName evidence="3">Outer membrane protein beta-barrel domain-containing protein</fullName>
    </recommendedName>
</protein>
<gene>
    <name evidence="1" type="ORF">D6C00_07050</name>
</gene>
<dbReference type="Proteomes" id="UP000287798">
    <property type="component" value="Unassembled WGS sequence"/>
</dbReference>
<evidence type="ECO:0000313" key="1">
    <source>
        <dbReference type="EMBL" id="RRQ23069.1"/>
    </source>
</evidence>